<dbReference type="RefSeq" id="WP_092560539.1">
    <property type="nucleotide sequence ID" value="NZ_FOYZ01000007.1"/>
</dbReference>
<organism evidence="1 2">
    <name type="scientific">Anaeromicropila populeti</name>
    <dbReference type="NCBI Taxonomy" id="37658"/>
    <lineage>
        <taxon>Bacteria</taxon>
        <taxon>Bacillati</taxon>
        <taxon>Bacillota</taxon>
        <taxon>Clostridia</taxon>
        <taxon>Lachnospirales</taxon>
        <taxon>Lachnospiraceae</taxon>
        <taxon>Anaeromicropila</taxon>
    </lineage>
</organism>
<dbReference type="AlphaFoldDB" id="A0A1I6JVZ8"/>
<sequence length="82" mass="8967">METKIALIGIIVEESEAVEKVNELLHQFREYVVGRMGLPYRPKNVNIISVVVDAPETVISSLSGKLGMVKGISVKSVQAKTK</sequence>
<dbReference type="InterPro" id="IPR023860">
    <property type="entry name" value="FeFe-hyd_TM1266"/>
</dbReference>
<protein>
    <submittedName>
        <fullName evidence="1">Putative iron-only hydrogenase system regulator</fullName>
    </submittedName>
</protein>
<dbReference type="OrthoDB" id="9796135at2"/>
<evidence type="ECO:0000313" key="1">
    <source>
        <dbReference type="EMBL" id="SFR83127.1"/>
    </source>
</evidence>
<gene>
    <name evidence="1" type="ORF">SAMN05661086_01997</name>
</gene>
<name>A0A1I6JVZ8_9FIRM</name>
<dbReference type="InterPro" id="IPR045865">
    <property type="entry name" value="ACT-like_dom_sf"/>
</dbReference>
<dbReference type="NCBIfam" id="TIGR03959">
    <property type="entry name" value="hyd_TM1266"/>
    <property type="match status" value="1"/>
</dbReference>
<keyword evidence="2" id="KW-1185">Reference proteome</keyword>
<dbReference type="InterPro" id="IPR027271">
    <property type="entry name" value="Acetolactate_synth/TF_NikR_C"/>
</dbReference>
<dbReference type="STRING" id="37658.SAMN05661086_01997"/>
<dbReference type="Pfam" id="PF21699">
    <property type="entry name" value="TM1266-like"/>
    <property type="match status" value="1"/>
</dbReference>
<accession>A0A1I6JVZ8</accession>
<evidence type="ECO:0000313" key="2">
    <source>
        <dbReference type="Proteomes" id="UP000199659"/>
    </source>
</evidence>
<dbReference type="Gene3D" id="3.30.70.1150">
    <property type="entry name" value="ACT-like. Chain A, domain 2"/>
    <property type="match status" value="1"/>
</dbReference>
<dbReference type="Proteomes" id="UP000199659">
    <property type="component" value="Unassembled WGS sequence"/>
</dbReference>
<reference evidence="1 2" key="1">
    <citation type="submission" date="2016-10" db="EMBL/GenBank/DDBJ databases">
        <authorList>
            <person name="de Groot N.N."/>
        </authorList>
    </citation>
    <scope>NUCLEOTIDE SEQUENCE [LARGE SCALE GENOMIC DNA]</scope>
    <source>
        <strain evidence="1 2">743A</strain>
    </source>
</reference>
<dbReference type="SUPFAM" id="SSF55021">
    <property type="entry name" value="ACT-like"/>
    <property type="match status" value="1"/>
</dbReference>
<proteinExistence type="predicted"/>
<dbReference type="EMBL" id="FOYZ01000007">
    <property type="protein sequence ID" value="SFR83127.1"/>
    <property type="molecule type" value="Genomic_DNA"/>
</dbReference>